<comment type="caution">
    <text evidence="1">The sequence shown here is derived from an EMBL/GenBank/DDBJ whole genome shotgun (WGS) entry which is preliminary data.</text>
</comment>
<gene>
    <name evidence="1" type="ORF">EU555_01305</name>
</gene>
<organism evidence="1 2">
    <name type="scientific">Methylobacterium nonmethylotrophicum</name>
    <dbReference type="NCBI Taxonomy" id="1141884"/>
    <lineage>
        <taxon>Bacteria</taxon>
        <taxon>Pseudomonadati</taxon>
        <taxon>Pseudomonadota</taxon>
        <taxon>Alphaproteobacteria</taxon>
        <taxon>Hyphomicrobiales</taxon>
        <taxon>Methylobacteriaceae</taxon>
        <taxon>Methylobacterium</taxon>
    </lineage>
</organism>
<proteinExistence type="predicted"/>
<dbReference type="EMBL" id="SRLB01000001">
    <property type="protein sequence ID" value="TGE02436.1"/>
    <property type="molecule type" value="Genomic_DNA"/>
</dbReference>
<dbReference type="AlphaFoldDB" id="A0A4Z0NY79"/>
<reference evidence="1 2" key="1">
    <citation type="submission" date="2019-04" db="EMBL/GenBank/DDBJ databases">
        <authorList>
            <person name="Feng G."/>
            <person name="Zhu H."/>
        </authorList>
    </citation>
    <scope>NUCLEOTIDE SEQUENCE [LARGE SCALE GENOMIC DNA]</scope>
    <source>
        <strain evidence="1 2">6HR-1</strain>
    </source>
</reference>
<evidence type="ECO:0000313" key="1">
    <source>
        <dbReference type="EMBL" id="TGE02436.1"/>
    </source>
</evidence>
<name>A0A4Z0NY79_9HYPH</name>
<keyword evidence="2" id="KW-1185">Reference proteome</keyword>
<sequence length="176" mass="20372">MIMTALDTLNRMMIGPQSPGSHDRLTVFLEWADAYARESSDFWIGFHQTWSDCDDTWSQRDELLEMVRLHGKWLEERPCDFLQEDGDRAFYASLPDRITIYRGCDMDRVMSLAWTTDKAIALGFAKGHRGISVPNPVLASAFVRKHSILGAYQERQEHEILVDPSRHLTNIRVRFV</sequence>
<dbReference type="OrthoDB" id="5185616at2"/>
<dbReference type="RefSeq" id="WP_135412634.1">
    <property type="nucleotide sequence ID" value="NZ_SRLB01000001.1"/>
</dbReference>
<protein>
    <submittedName>
        <fullName evidence="1">Uncharacterized protein</fullName>
    </submittedName>
</protein>
<dbReference type="Proteomes" id="UP000297535">
    <property type="component" value="Unassembled WGS sequence"/>
</dbReference>
<evidence type="ECO:0000313" key="2">
    <source>
        <dbReference type="Proteomes" id="UP000297535"/>
    </source>
</evidence>
<accession>A0A4Z0NY79</accession>